<evidence type="ECO:0000313" key="4">
    <source>
        <dbReference type="Proteomes" id="UP000636709"/>
    </source>
</evidence>
<reference evidence="3" key="1">
    <citation type="submission" date="2020-07" db="EMBL/GenBank/DDBJ databases">
        <title>Genome sequence and genetic diversity analysis of an under-domesticated orphan crop, white fonio (Digitaria exilis).</title>
        <authorList>
            <person name="Bennetzen J.L."/>
            <person name="Chen S."/>
            <person name="Ma X."/>
            <person name="Wang X."/>
            <person name="Yssel A.E.J."/>
            <person name="Chaluvadi S.R."/>
            <person name="Johnson M."/>
            <person name="Gangashetty P."/>
            <person name="Hamidou F."/>
            <person name="Sanogo M.D."/>
            <person name="Zwaenepoel A."/>
            <person name="Wallace J."/>
            <person name="Van De Peer Y."/>
            <person name="Van Deynze A."/>
        </authorList>
    </citation>
    <scope>NUCLEOTIDE SEQUENCE</scope>
    <source>
        <tissue evidence="3">Leaves</tissue>
    </source>
</reference>
<dbReference type="Proteomes" id="UP000636709">
    <property type="component" value="Unassembled WGS sequence"/>
</dbReference>
<keyword evidence="4" id="KW-1185">Reference proteome</keyword>
<accession>A0A835F9E2</accession>
<evidence type="ECO:0000313" key="3">
    <source>
        <dbReference type="EMBL" id="KAF8732137.1"/>
    </source>
</evidence>
<dbReference type="PANTHER" id="PTHR33165">
    <property type="entry name" value="F-BOX DOMAIN CONTAINING PROTEIN-LIKE-RELATED"/>
    <property type="match status" value="1"/>
</dbReference>
<dbReference type="SUPFAM" id="SSF81383">
    <property type="entry name" value="F-box domain"/>
    <property type="match status" value="1"/>
</dbReference>
<protein>
    <recommendedName>
        <fullName evidence="2">F-box domain-containing protein</fullName>
    </recommendedName>
</protein>
<evidence type="ECO:0000256" key="1">
    <source>
        <dbReference type="SAM" id="MobiDB-lite"/>
    </source>
</evidence>
<dbReference type="EMBL" id="JACEFO010001605">
    <property type="protein sequence ID" value="KAF8732137.1"/>
    <property type="molecule type" value="Genomic_DNA"/>
</dbReference>
<dbReference type="InterPro" id="IPR036047">
    <property type="entry name" value="F-box-like_dom_sf"/>
</dbReference>
<comment type="caution">
    <text evidence="3">The sequence shown here is derived from an EMBL/GenBank/DDBJ whole genome shotgun (WGS) entry which is preliminary data.</text>
</comment>
<dbReference type="OrthoDB" id="1644419at2759"/>
<name>A0A835F9E2_9POAL</name>
<sequence length="535" mass="59637">MAEVVKLRQEQQNTKANLKAMEDRLQGTEQKQQQMMAFLARVMRNPEFLKHLVSQNEMRKELQDAISKKRRRRIDQGPEVDDLGISSSLEQGSPVLFNPQDSVEFLVDGIPTDLESPAFDDQSLVEPQEVDLGTSEQQQDMPQEDLTDNFWAQLLNEGLGEENENPVPTKQASCVPVAEHPTPSQGLVPLTVGPIAHRARTSVGKMPLQNWAHPEPALAEQMASRRRPRPEEVASCPIPPSEHDPKRRLRGGGGAPVSPCSLLHEDLVERIAERVLAGDLLDYVRFRAVCKHWRSCTVDPRGRCAADPRFHPHRWTMLPPQRCRSGGQRIPTSIRSWKNAYLCEVAGLASCRLPRSSSTCPDAASSPIPPFRHSTKRRRGAAAAAASASPCSSLHEDLVARIAERVLAAGDILDYVRFRAVCKIWRSSTVDPRGRGVADPRFHPRRWTMLPEGHGLQPGHAKLRGHVRFFNHDTGAFVRTTASSTPPRDADAAVRLVHPFTGDVCELPPLTSLIIPQLAYLTDYRPRIEADVHRV</sequence>
<feature type="domain" description="F-box" evidence="2">
    <location>
        <begin position="279"/>
        <end position="300"/>
    </location>
</feature>
<dbReference type="Pfam" id="PF00646">
    <property type="entry name" value="F-box"/>
    <property type="match status" value="1"/>
</dbReference>
<gene>
    <name evidence="3" type="ORF">HU200_016104</name>
</gene>
<evidence type="ECO:0000259" key="2">
    <source>
        <dbReference type="Pfam" id="PF00646"/>
    </source>
</evidence>
<feature type="region of interest" description="Disordered" evidence="1">
    <location>
        <begin position="219"/>
        <end position="253"/>
    </location>
</feature>
<organism evidence="3 4">
    <name type="scientific">Digitaria exilis</name>
    <dbReference type="NCBI Taxonomy" id="1010633"/>
    <lineage>
        <taxon>Eukaryota</taxon>
        <taxon>Viridiplantae</taxon>
        <taxon>Streptophyta</taxon>
        <taxon>Embryophyta</taxon>
        <taxon>Tracheophyta</taxon>
        <taxon>Spermatophyta</taxon>
        <taxon>Magnoliopsida</taxon>
        <taxon>Liliopsida</taxon>
        <taxon>Poales</taxon>
        <taxon>Poaceae</taxon>
        <taxon>PACMAD clade</taxon>
        <taxon>Panicoideae</taxon>
        <taxon>Panicodae</taxon>
        <taxon>Paniceae</taxon>
        <taxon>Anthephorinae</taxon>
        <taxon>Digitaria</taxon>
    </lineage>
</organism>
<proteinExistence type="predicted"/>
<feature type="region of interest" description="Disordered" evidence="1">
    <location>
        <begin position="63"/>
        <end position="95"/>
    </location>
</feature>
<dbReference type="InterPro" id="IPR001810">
    <property type="entry name" value="F-box_dom"/>
</dbReference>
<dbReference type="AlphaFoldDB" id="A0A835F9E2"/>